<proteinExistence type="predicted"/>
<dbReference type="InterPro" id="IPR040976">
    <property type="entry name" value="Pkinase_fungal"/>
</dbReference>
<evidence type="ECO:0000259" key="1">
    <source>
        <dbReference type="Pfam" id="PF17667"/>
    </source>
</evidence>
<accession>A0ABY0GVJ0</accession>
<dbReference type="PANTHER" id="PTHR38248:SF2">
    <property type="entry name" value="FUNK1 11"/>
    <property type="match status" value="1"/>
</dbReference>
<feature type="domain" description="Fungal-type protein kinase" evidence="1">
    <location>
        <begin position="283"/>
        <end position="394"/>
    </location>
</feature>
<sequence>MYQKTAIKAKLPANLKHGRGSHPPSLVLKPSIDRHAAEQMQRNATSFTPPTILRSITSAMVYQSRSETIKSNPIGKGLDAFRASFSKSISCKDALDQLDHEEPNFRSPLSTARPPCLSSASLYWRRQDLFSDLSRLNSAVNSDDFDFGRTKPLLNAALLDHPDDAFIWDQVYKAVAETIPPPRPIASSLQQTPWLRNISSFANSSEYRKYVDDVLKEELGLMYVGLRDFDETYFGDMTDLKTTSEAFFKQCMGGGDPLFDDGWRRWPRDANQDNMLSFTTKRKMDIGFVSDPKANKDFRYHWLQILIPGELKSNPSADTASKAWLDLGRLHNLWIAHEDMGVRSLGGFASEQFDISKDGLRLVSTILGFLWMSEERLGFNPTIITSGDKRYIGIGGTAFKDALLSMK</sequence>
<comment type="caution">
    <text evidence="2">The sequence shown here is derived from an EMBL/GenBank/DDBJ whole genome shotgun (WGS) entry which is preliminary data.</text>
</comment>
<dbReference type="Pfam" id="PF17667">
    <property type="entry name" value="Pkinase_fungal"/>
    <property type="match status" value="1"/>
</dbReference>
<organism evidence="2 3">
    <name type="scientific">Monosporascus cannonballus</name>
    <dbReference type="NCBI Taxonomy" id="155416"/>
    <lineage>
        <taxon>Eukaryota</taxon>
        <taxon>Fungi</taxon>
        <taxon>Dikarya</taxon>
        <taxon>Ascomycota</taxon>
        <taxon>Pezizomycotina</taxon>
        <taxon>Sordariomycetes</taxon>
        <taxon>Xylariomycetidae</taxon>
        <taxon>Xylariales</taxon>
        <taxon>Xylariales incertae sedis</taxon>
        <taxon>Monosporascus</taxon>
    </lineage>
</organism>
<gene>
    <name evidence="2" type="ORF">DL762_008767</name>
</gene>
<keyword evidence="3" id="KW-1185">Reference proteome</keyword>
<evidence type="ECO:0000313" key="3">
    <source>
        <dbReference type="Proteomes" id="UP000294003"/>
    </source>
</evidence>
<reference evidence="2 3" key="1">
    <citation type="submission" date="2018-06" db="EMBL/GenBank/DDBJ databases">
        <title>Complete Genomes of Monosporascus.</title>
        <authorList>
            <person name="Robinson A.J."/>
            <person name="Natvig D.O."/>
        </authorList>
    </citation>
    <scope>NUCLEOTIDE SEQUENCE [LARGE SCALE GENOMIC DNA]</scope>
    <source>
        <strain evidence="2 3">CBS 609.92</strain>
    </source>
</reference>
<name>A0ABY0GVJ0_9PEZI</name>
<dbReference type="Proteomes" id="UP000294003">
    <property type="component" value="Unassembled WGS sequence"/>
</dbReference>
<dbReference type="PANTHER" id="PTHR38248">
    <property type="entry name" value="FUNK1 6"/>
    <property type="match status" value="1"/>
</dbReference>
<evidence type="ECO:0000313" key="2">
    <source>
        <dbReference type="EMBL" id="RYO78285.1"/>
    </source>
</evidence>
<protein>
    <recommendedName>
        <fullName evidence="1">Fungal-type protein kinase domain-containing protein</fullName>
    </recommendedName>
</protein>
<dbReference type="EMBL" id="QJNS01000392">
    <property type="protein sequence ID" value="RYO78285.1"/>
    <property type="molecule type" value="Genomic_DNA"/>
</dbReference>